<accession>A0A9X3X0Q0</accession>
<gene>
    <name evidence="2" type="ORF">KEG57_06250</name>
</gene>
<feature type="chain" id="PRO_5040920539" description="Outer membrane protein beta-barrel domain-containing protein" evidence="1">
    <location>
        <begin position="24"/>
        <end position="176"/>
    </location>
</feature>
<protein>
    <recommendedName>
        <fullName evidence="4">Outer membrane protein beta-barrel domain-containing protein</fullName>
    </recommendedName>
</protein>
<evidence type="ECO:0008006" key="4">
    <source>
        <dbReference type="Google" id="ProtNLM"/>
    </source>
</evidence>
<dbReference type="AlphaFoldDB" id="A0A9X3X0Q0"/>
<reference evidence="2 3" key="1">
    <citation type="submission" date="2021-04" db="EMBL/GenBank/DDBJ databases">
        <title>Genome analysis of Polyangium sp.</title>
        <authorList>
            <person name="Li Y."/>
            <person name="Wang J."/>
        </authorList>
    </citation>
    <scope>NUCLEOTIDE SEQUENCE [LARGE SCALE GENOMIC DNA]</scope>
    <source>
        <strain evidence="2 3">SDU14</strain>
    </source>
</reference>
<evidence type="ECO:0000313" key="2">
    <source>
        <dbReference type="EMBL" id="MDC3980088.1"/>
    </source>
</evidence>
<organism evidence="2 3">
    <name type="scientific">Polyangium jinanense</name>
    <dbReference type="NCBI Taxonomy" id="2829994"/>
    <lineage>
        <taxon>Bacteria</taxon>
        <taxon>Pseudomonadati</taxon>
        <taxon>Myxococcota</taxon>
        <taxon>Polyangia</taxon>
        <taxon>Polyangiales</taxon>
        <taxon>Polyangiaceae</taxon>
        <taxon>Polyangium</taxon>
    </lineage>
</organism>
<dbReference type="RefSeq" id="WP_272417119.1">
    <property type="nucleotide sequence ID" value="NZ_JAGTJJ010000002.1"/>
</dbReference>
<evidence type="ECO:0000256" key="1">
    <source>
        <dbReference type="SAM" id="SignalP"/>
    </source>
</evidence>
<dbReference type="EMBL" id="JAGTJJ010000002">
    <property type="protein sequence ID" value="MDC3980088.1"/>
    <property type="molecule type" value="Genomic_DNA"/>
</dbReference>
<keyword evidence="3" id="KW-1185">Reference proteome</keyword>
<dbReference type="Proteomes" id="UP001151081">
    <property type="component" value="Unassembled WGS sequence"/>
</dbReference>
<name>A0A9X3X0Q0_9BACT</name>
<keyword evidence="1" id="KW-0732">Signal</keyword>
<comment type="caution">
    <text evidence="2">The sequence shown here is derived from an EMBL/GenBank/DDBJ whole genome shotgun (WGS) entry which is preliminary data.</text>
</comment>
<sequence>MKRSRVGASGALVLSLLSTAAMANANESPRAPAEKRAAPFWTWDANVEGGLGALFEDRAHLSGFGRVRGGFLRVDERSVSEPRFLALGLTYELSDFSPATFGIEVETLGLASGAWLQLGALVDVQPRPGAKLALGWSLFGVEGQVRWDKDDGVVWAAYGKLRVPVGILGWALSSRR</sequence>
<evidence type="ECO:0000313" key="3">
    <source>
        <dbReference type="Proteomes" id="UP001151081"/>
    </source>
</evidence>
<feature type="signal peptide" evidence="1">
    <location>
        <begin position="1"/>
        <end position="23"/>
    </location>
</feature>
<proteinExistence type="predicted"/>